<sequence length="148" mass="17044">MITGNHIIYLADDDEDDRQLFTEALKELPFELQVTTFSNGVDLMSRLLDPDAQLPDIIFLDLNMPLMNGEECLADIRDEQKLCKIPIVIYSTSFDVFKVKLLQKKGADRYLQKPRTYSQLKLTVQKAIESLSKQTSVKVEKEEFVIRS</sequence>
<name>A0AAE3JUJ7_9FLAO</name>
<gene>
    <name evidence="3" type="ORF">K8352_17025</name>
</gene>
<dbReference type="InterPro" id="IPR001789">
    <property type="entry name" value="Sig_transdc_resp-reg_receiver"/>
</dbReference>
<organism evidence="3 4">
    <name type="scientific">Cerina litoralis</name>
    <dbReference type="NCBI Taxonomy" id="2874477"/>
    <lineage>
        <taxon>Bacteria</taxon>
        <taxon>Pseudomonadati</taxon>
        <taxon>Bacteroidota</taxon>
        <taxon>Flavobacteriia</taxon>
        <taxon>Flavobacteriales</taxon>
        <taxon>Flavobacteriaceae</taxon>
        <taxon>Cerina</taxon>
    </lineage>
</organism>
<dbReference type="GO" id="GO:0000160">
    <property type="term" value="P:phosphorelay signal transduction system"/>
    <property type="evidence" value="ECO:0007669"/>
    <property type="project" value="InterPro"/>
</dbReference>
<dbReference type="SMART" id="SM00448">
    <property type="entry name" value="REC"/>
    <property type="match status" value="1"/>
</dbReference>
<evidence type="ECO:0000313" key="4">
    <source>
        <dbReference type="Proteomes" id="UP001200642"/>
    </source>
</evidence>
<dbReference type="RefSeq" id="WP_317903605.1">
    <property type="nucleotide sequence ID" value="NZ_JAIRBC010000033.1"/>
</dbReference>
<dbReference type="EMBL" id="JAIRBC010000033">
    <property type="protein sequence ID" value="MCG2462467.1"/>
    <property type="molecule type" value="Genomic_DNA"/>
</dbReference>
<keyword evidence="4" id="KW-1185">Reference proteome</keyword>
<dbReference type="PANTHER" id="PTHR44520:SF2">
    <property type="entry name" value="RESPONSE REGULATOR RCP1"/>
    <property type="match status" value="1"/>
</dbReference>
<protein>
    <submittedName>
        <fullName evidence="3">Response regulator</fullName>
    </submittedName>
</protein>
<accession>A0AAE3JUJ7</accession>
<evidence type="ECO:0000313" key="3">
    <source>
        <dbReference type="EMBL" id="MCG2462467.1"/>
    </source>
</evidence>
<dbReference type="Gene3D" id="3.40.50.2300">
    <property type="match status" value="1"/>
</dbReference>
<dbReference type="PROSITE" id="PS50110">
    <property type="entry name" value="RESPONSE_REGULATORY"/>
    <property type="match status" value="1"/>
</dbReference>
<reference evidence="3" key="1">
    <citation type="submission" date="2023-02" db="EMBL/GenBank/DDBJ databases">
        <title>Genome of Flavobacteriaceae gen. nov. sp. strain F89.</title>
        <authorList>
            <person name="Wang Y."/>
        </authorList>
    </citation>
    <scope>NUCLEOTIDE SEQUENCE</scope>
    <source>
        <strain evidence="3">F89</strain>
    </source>
</reference>
<evidence type="ECO:0000256" key="1">
    <source>
        <dbReference type="PROSITE-ProRule" id="PRU00169"/>
    </source>
</evidence>
<dbReference type="AlphaFoldDB" id="A0AAE3JUJ7"/>
<dbReference type="SUPFAM" id="SSF52172">
    <property type="entry name" value="CheY-like"/>
    <property type="match status" value="1"/>
</dbReference>
<dbReference type="Pfam" id="PF00072">
    <property type="entry name" value="Response_reg"/>
    <property type="match status" value="1"/>
</dbReference>
<feature type="modified residue" description="4-aspartylphosphate" evidence="1">
    <location>
        <position position="61"/>
    </location>
</feature>
<dbReference type="InterPro" id="IPR011006">
    <property type="entry name" value="CheY-like_superfamily"/>
</dbReference>
<dbReference type="Proteomes" id="UP001200642">
    <property type="component" value="Unassembled WGS sequence"/>
</dbReference>
<proteinExistence type="predicted"/>
<feature type="domain" description="Response regulatory" evidence="2">
    <location>
        <begin position="7"/>
        <end position="128"/>
    </location>
</feature>
<dbReference type="InterPro" id="IPR052893">
    <property type="entry name" value="TCS_response_regulator"/>
</dbReference>
<dbReference type="PANTHER" id="PTHR44520">
    <property type="entry name" value="RESPONSE REGULATOR RCP1-RELATED"/>
    <property type="match status" value="1"/>
</dbReference>
<evidence type="ECO:0000259" key="2">
    <source>
        <dbReference type="PROSITE" id="PS50110"/>
    </source>
</evidence>
<keyword evidence="1" id="KW-0597">Phosphoprotein</keyword>
<comment type="caution">
    <text evidence="3">The sequence shown here is derived from an EMBL/GenBank/DDBJ whole genome shotgun (WGS) entry which is preliminary data.</text>
</comment>